<feature type="domain" description="Helicase ATP-binding" evidence="16">
    <location>
        <begin position="325"/>
        <end position="488"/>
    </location>
</feature>
<dbReference type="InterPro" id="IPR032438">
    <property type="entry name" value="ERCC3_RAD25_C"/>
</dbReference>
<dbReference type="PRINTS" id="PR00851">
    <property type="entry name" value="XRODRMPGMNTB"/>
</dbReference>
<evidence type="ECO:0000256" key="1">
    <source>
        <dbReference type="ARBA" id="ARBA00004123"/>
    </source>
</evidence>
<sequence>MDYSNSIALKEDYKTRPIIIDPDKGIHLEVDNQLYRIAYEFLISIADPIFRPTHIHYFKLTKYSLYTAMVLQYHPTDIIKLLDRLAKNKEIPVEVKDFINQNTQNYGSCRMFLANQFYYLDIQESLYQKYIQKEEKLLQILEEVNLEEHEQILIQNRELQSLQQNVEHMVKQNKKQTEAQEKLKQKEEKKQQEYDSYSISSSDSEDYLDSKEYLENDDKNNNSNQLDFQNQNPKNQSNQKMDIENSYDEYSKNPKNKKKFKRFKINGDHFIVSQFIIENNIPLIQEYDYLKNHEIDKQNNQIIENLNIKPMKKIRFYQERALKNIFIAHKARSGLIILPCGAGKTIVGIMALTNIKRNSIIICDSDVSVDQWRDELERWTTISRNDIVRLTGKIQDKWDNLDKPIILITTYYMLVKKREKNNNPIIEKMKQIQEWNVCIIDEVHKLPAQTFQNVLRQFKFHFKLGLTATPYREDDKINNLFYMIGPKLYEENWQDLVQQGFLAKPYCIELRCNMTPIFSSEYKDKKGHQRELIHTSNPTKFKALQYLIKLHEQRGDKILVFCDRPKVIEEYGKMLFYPVIHGKTSQEERKKIFTFFKTNNQINTIFLSRVGDTAIDLPAANVGIQIGVHFGSRRQEVQRLGRIMRAKENTEGEYNAFWYTLISQNTDETIYCWGRQKCLIDQGFKYEIVNEEELPYHKKQKNFSWLKEIDEKQYLLDLLLEQDAVETEKQQKKNKKNQQYSSSSSSDSDEDSQEENSNSQNLFTVRENYAFENEIAGGVQPYLEIGQKNNYKNKN</sequence>
<comment type="subcellular location">
    <subcellularLocation>
        <location evidence="1">Nucleus</location>
    </subcellularLocation>
</comment>
<evidence type="ECO:0000256" key="5">
    <source>
        <dbReference type="ARBA" id="ARBA00022801"/>
    </source>
</evidence>
<dbReference type="SMART" id="SM00490">
    <property type="entry name" value="HELICc"/>
    <property type="match status" value="1"/>
</dbReference>
<keyword evidence="3" id="KW-0547">Nucleotide-binding</keyword>
<name>A0A0V0Q8P5_PSEPJ</name>
<dbReference type="FunCoup" id="A0A0V0Q8P5">
    <property type="interactions" value="408"/>
</dbReference>
<protein>
    <recommendedName>
        <fullName evidence="13">DNA 3'-5' helicase</fullName>
        <ecNumber evidence="13">5.6.2.4</ecNumber>
    </recommendedName>
</protein>
<dbReference type="InterPro" id="IPR050615">
    <property type="entry name" value="ATP-dep_DNA_Helicase"/>
</dbReference>
<dbReference type="InterPro" id="IPR001161">
    <property type="entry name" value="XPB/Ssl2"/>
</dbReference>
<dbReference type="InterPro" id="IPR006935">
    <property type="entry name" value="Helicase/UvrB_N"/>
</dbReference>
<evidence type="ECO:0000256" key="2">
    <source>
        <dbReference type="ARBA" id="ARBA00006637"/>
    </source>
</evidence>
<evidence type="ECO:0000259" key="17">
    <source>
        <dbReference type="PROSITE" id="PS51194"/>
    </source>
</evidence>
<dbReference type="InterPro" id="IPR027417">
    <property type="entry name" value="P-loop_NTPase"/>
</dbReference>
<dbReference type="EMBL" id="LDAU01000233">
    <property type="protein sequence ID" value="KRW98627.1"/>
    <property type="molecule type" value="Genomic_DNA"/>
</dbReference>
<dbReference type="GO" id="GO:0005524">
    <property type="term" value="F:ATP binding"/>
    <property type="evidence" value="ECO:0007669"/>
    <property type="project" value="UniProtKB-KW"/>
</dbReference>
<dbReference type="Pfam" id="PF04851">
    <property type="entry name" value="ResIII"/>
    <property type="match status" value="1"/>
</dbReference>
<dbReference type="GO" id="GO:0043138">
    <property type="term" value="F:3'-5' DNA helicase activity"/>
    <property type="evidence" value="ECO:0007669"/>
    <property type="project" value="UniProtKB-EC"/>
</dbReference>
<comment type="catalytic activity">
    <reaction evidence="14">
        <text>ATP + H2O = ADP + phosphate + H(+)</text>
        <dbReference type="Rhea" id="RHEA:13065"/>
        <dbReference type="ChEBI" id="CHEBI:15377"/>
        <dbReference type="ChEBI" id="CHEBI:15378"/>
        <dbReference type="ChEBI" id="CHEBI:30616"/>
        <dbReference type="ChEBI" id="CHEBI:43474"/>
        <dbReference type="ChEBI" id="CHEBI:456216"/>
        <dbReference type="EC" id="5.6.2.4"/>
    </reaction>
</comment>
<dbReference type="GO" id="GO:0003677">
    <property type="term" value="F:DNA binding"/>
    <property type="evidence" value="ECO:0007669"/>
    <property type="project" value="UniProtKB-KW"/>
</dbReference>
<dbReference type="EC" id="5.6.2.4" evidence="13"/>
<dbReference type="AlphaFoldDB" id="A0A0V0Q8P5"/>
<evidence type="ECO:0000256" key="13">
    <source>
        <dbReference type="ARBA" id="ARBA00034808"/>
    </source>
</evidence>
<dbReference type="OMA" id="RCQEIDY"/>
<dbReference type="GO" id="GO:0000112">
    <property type="term" value="C:nucleotide-excision repair factor 3 complex"/>
    <property type="evidence" value="ECO:0007669"/>
    <property type="project" value="TreeGrafter"/>
</dbReference>
<dbReference type="Gene3D" id="3.40.50.300">
    <property type="entry name" value="P-loop containing nucleotide triphosphate hydrolases"/>
    <property type="match status" value="2"/>
</dbReference>
<accession>A0A0V0Q8P5</accession>
<keyword evidence="8" id="KW-0238">DNA-binding</keyword>
<dbReference type="GO" id="GO:0005675">
    <property type="term" value="C:transcription factor TFIIH holo complex"/>
    <property type="evidence" value="ECO:0007669"/>
    <property type="project" value="TreeGrafter"/>
</dbReference>
<keyword evidence="6" id="KW-0347">Helicase</keyword>
<evidence type="ECO:0000256" key="15">
    <source>
        <dbReference type="SAM" id="MobiDB-lite"/>
    </source>
</evidence>
<feature type="compositionally biased region" description="Low complexity" evidence="15">
    <location>
        <begin position="229"/>
        <end position="239"/>
    </location>
</feature>
<dbReference type="SUPFAM" id="SSF52540">
    <property type="entry name" value="P-loop containing nucleoside triphosphate hydrolases"/>
    <property type="match status" value="2"/>
</dbReference>
<dbReference type="GO" id="GO:0097550">
    <property type="term" value="C:transcription preinitiation complex"/>
    <property type="evidence" value="ECO:0007669"/>
    <property type="project" value="TreeGrafter"/>
</dbReference>
<evidence type="ECO:0000256" key="11">
    <source>
        <dbReference type="ARBA" id="ARBA00023242"/>
    </source>
</evidence>
<feature type="compositionally biased region" description="Basic and acidic residues" evidence="15">
    <location>
        <begin position="208"/>
        <end position="220"/>
    </location>
</feature>
<dbReference type="GO" id="GO:0016787">
    <property type="term" value="F:hydrolase activity"/>
    <property type="evidence" value="ECO:0007669"/>
    <property type="project" value="UniProtKB-KW"/>
</dbReference>
<dbReference type="CDD" id="cd18789">
    <property type="entry name" value="SF2_C_XPB"/>
    <property type="match status" value="1"/>
</dbReference>
<dbReference type="GO" id="GO:0006289">
    <property type="term" value="P:nucleotide-excision repair"/>
    <property type="evidence" value="ECO:0007669"/>
    <property type="project" value="InterPro"/>
</dbReference>
<dbReference type="Proteomes" id="UP000054937">
    <property type="component" value="Unassembled WGS sequence"/>
</dbReference>
<evidence type="ECO:0000313" key="19">
    <source>
        <dbReference type="Proteomes" id="UP000054937"/>
    </source>
</evidence>
<proteinExistence type="inferred from homology"/>
<dbReference type="OrthoDB" id="10262986at2759"/>
<feature type="compositionally biased region" description="Basic and acidic residues" evidence="15">
    <location>
        <begin position="175"/>
        <end position="193"/>
    </location>
</feature>
<keyword evidence="9" id="KW-0234">DNA repair</keyword>
<evidence type="ECO:0000256" key="7">
    <source>
        <dbReference type="ARBA" id="ARBA00022840"/>
    </source>
</evidence>
<evidence type="ECO:0000256" key="10">
    <source>
        <dbReference type="ARBA" id="ARBA00023235"/>
    </source>
</evidence>
<evidence type="ECO:0000256" key="4">
    <source>
        <dbReference type="ARBA" id="ARBA00022763"/>
    </source>
</evidence>
<keyword evidence="19" id="KW-1185">Reference proteome</keyword>
<evidence type="ECO:0000259" key="16">
    <source>
        <dbReference type="PROSITE" id="PS51192"/>
    </source>
</evidence>
<dbReference type="Pfam" id="PF13625">
    <property type="entry name" value="Helicase_C_3"/>
    <property type="match status" value="1"/>
</dbReference>
<dbReference type="PANTHER" id="PTHR11274:SF0">
    <property type="entry name" value="GENERAL TRANSCRIPTION AND DNA REPAIR FACTOR IIH HELICASE SUBUNIT XPB"/>
    <property type="match status" value="1"/>
</dbReference>
<dbReference type="Pfam" id="PF16203">
    <property type="entry name" value="ERCC3_RAD25_C"/>
    <property type="match status" value="1"/>
</dbReference>
<keyword evidence="5 18" id="KW-0378">Hydrolase</keyword>
<feature type="domain" description="Helicase C-terminal" evidence="17">
    <location>
        <begin position="542"/>
        <end position="702"/>
    </location>
</feature>
<comment type="caution">
    <text evidence="18">The sequence shown here is derived from an EMBL/GenBank/DDBJ whole genome shotgun (WGS) entry which is preliminary data.</text>
</comment>
<dbReference type="SMART" id="SM00487">
    <property type="entry name" value="DEXDc"/>
    <property type="match status" value="1"/>
</dbReference>
<evidence type="ECO:0000256" key="12">
    <source>
        <dbReference type="ARBA" id="ARBA00034617"/>
    </source>
</evidence>
<dbReference type="PANTHER" id="PTHR11274">
    <property type="entry name" value="RAD25/XP-B DNA REPAIR HELICASE"/>
    <property type="match status" value="1"/>
</dbReference>
<dbReference type="GO" id="GO:0006367">
    <property type="term" value="P:transcription initiation at RNA polymerase II promoter"/>
    <property type="evidence" value="ECO:0007669"/>
    <property type="project" value="InterPro"/>
</dbReference>
<evidence type="ECO:0000256" key="9">
    <source>
        <dbReference type="ARBA" id="ARBA00023204"/>
    </source>
</evidence>
<reference evidence="18 19" key="1">
    <citation type="journal article" date="2015" name="Sci. Rep.">
        <title>Genome of the facultative scuticociliatosis pathogen Pseudocohnilembus persalinus provides insight into its virulence through horizontal gene transfer.</title>
        <authorList>
            <person name="Xiong J."/>
            <person name="Wang G."/>
            <person name="Cheng J."/>
            <person name="Tian M."/>
            <person name="Pan X."/>
            <person name="Warren A."/>
            <person name="Jiang C."/>
            <person name="Yuan D."/>
            <person name="Miao W."/>
        </authorList>
    </citation>
    <scope>NUCLEOTIDE SEQUENCE [LARGE SCALE GENOMIC DNA]</scope>
    <source>
        <strain evidence="18">36N120E</strain>
    </source>
</reference>
<evidence type="ECO:0000256" key="3">
    <source>
        <dbReference type="ARBA" id="ARBA00022741"/>
    </source>
</evidence>
<feature type="compositionally biased region" description="Low complexity" evidence="15">
    <location>
        <begin position="737"/>
        <end position="746"/>
    </location>
</feature>
<feature type="region of interest" description="Disordered" evidence="15">
    <location>
        <begin position="170"/>
        <end position="239"/>
    </location>
</feature>
<keyword evidence="11" id="KW-0539">Nucleus</keyword>
<dbReference type="InterPro" id="IPR032830">
    <property type="entry name" value="XPB/Ssl2_N"/>
</dbReference>
<dbReference type="InterPro" id="IPR014001">
    <property type="entry name" value="Helicase_ATP-bd"/>
</dbReference>
<evidence type="ECO:0000256" key="14">
    <source>
        <dbReference type="ARBA" id="ARBA00048988"/>
    </source>
</evidence>
<comment type="catalytic activity">
    <reaction evidence="12">
        <text>Couples ATP hydrolysis with the unwinding of duplex DNA by translocating in the 3'-5' direction.</text>
        <dbReference type="EC" id="5.6.2.4"/>
    </reaction>
</comment>
<gene>
    <name evidence="18" type="ORF">PPERSA_02775</name>
</gene>
<evidence type="ECO:0000313" key="18">
    <source>
        <dbReference type="EMBL" id="KRW98627.1"/>
    </source>
</evidence>
<dbReference type="NCBIfam" id="TIGR00603">
    <property type="entry name" value="rad25"/>
    <property type="match status" value="1"/>
</dbReference>
<keyword evidence="10" id="KW-0413">Isomerase</keyword>
<organism evidence="18 19">
    <name type="scientific">Pseudocohnilembus persalinus</name>
    <name type="common">Ciliate</name>
    <dbReference type="NCBI Taxonomy" id="266149"/>
    <lineage>
        <taxon>Eukaryota</taxon>
        <taxon>Sar</taxon>
        <taxon>Alveolata</taxon>
        <taxon>Ciliophora</taxon>
        <taxon>Intramacronucleata</taxon>
        <taxon>Oligohymenophorea</taxon>
        <taxon>Scuticociliatia</taxon>
        <taxon>Philasterida</taxon>
        <taxon>Pseudocohnilembidae</taxon>
        <taxon>Pseudocohnilembus</taxon>
    </lineage>
</organism>
<comment type="similarity">
    <text evidence="2">Belongs to the helicase family. RAD25/XPB subfamily.</text>
</comment>
<dbReference type="PROSITE" id="PS51192">
    <property type="entry name" value="HELICASE_ATP_BIND_1"/>
    <property type="match status" value="1"/>
</dbReference>
<dbReference type="InterPro" id="IPR001650">
    <property type="entry name" value="Helicase_C-like"/>
</dbReference>
<evidence type="ECO:0000256" key="8">
    <source>
        <dbReference type="ARBA" id="ARBA00023125"/>
    </source>
</evidence>
<evidence type="ECO:0000256" key="6">
    <source>
        <dbReference type="ARBA" id="ARBA00022806"/>
    </source>
</evidence>
<feature type="region of interest" description="Disordered" evidence="15">
    <location>
        <begin position="729"/>
        <end position="763"/>
    </location>
</feature>
<dbReference type="PROSITE" id="PS51194">
    <property type="entry name" value="HELICASE_CTER"/>
    <property type="match status" value="1"/>
</dbReference>
<keyword evidence="7" id="KW-0067">ATP-binding</keyword>
<keyword evidence="4" id="KW-0227">DNA damage</keyword>
<dbReference type="InParanoid" id="A0A0V0Q8P5"/>